<dbReference type="EMBL" id="JAEHFQ010000014">
    <property type="protein sequence ID" value="MBM0635612.1"/>
    <property type="molecule type" value="Genomic_DNA"/>
</dbReference>
<evidence type="ECO:0000313" key="2">
    <source>
        <dbReference type="Proteomes" id="UP000650605"/>
    </source>
</evidence>
<name>A0A8I1IT92_PAEPO</name>
<gene>
    <name evidence="1" type="ORF">JDW19_21100</name>
</gene>
<comment type="caution">
    <text evidence="1">The sequence shown here is derived from an EMBL/GenBank/DDBJ whole genome shotgun (WGS) entry which is preliminary data.</text>
</comment>
<dbReference type="AlphaFoldDB" id="A0A8I1IT92"/>
<accession>A0A8I1IT92</accession>
<feature type="non-terminal residue" evidence="1">
    <location>
        <position position="1"/>
    </location>
</feature>
<sequence length="43" mass="4745">LTRDLIAILSQIGIDPDLLLGDIQVNSDERPEGFSPDSIDFVF</sequence>
<reference evidence="1" key="1">
    <citation type="submission" date="2020-12" db="EMBL/GenBank/DDBJ databases">
        <title>Paenibacillus polymyxa LMG 27872: a double-edged sword.</title>
        <authorList>
            <person name="Langendries S."/>
            <person name="Garcia Mendez S."/>
            <person name="Beirinckx S."/>
            <person name="Viaene T."/>
            <person name="Baeyen S."/>
            <person name="Goeminne G."/>
            <person name="Willems A."/>
            <person name="Debode J."/>
            <person name="Goormachtig S."/>
        </authorList>
    </citation>
    <scope>NUCLEOTIDE SEQUENCE</scope>
    <source>
        <strain evidence="1">LMG 27872</strain>
    </source>
</reference>
<dbReference type="Proteomes" id="UP000650605">
    <property type="component" value="Unassembled WGS sequence"/>
</dbReference>
<evidence type="ECO:0000313" key="1">
    <source>
        <dbReference type="EMBL" id="MBM0635612.1"/>
    </source>
</evidence>
<organism evidence="1 2">
    <name type="scientific">Paenibacillus polymyxa</name>
    <name type="common">Bacillus polymyxa</name>
    <dbReference type="NCBI Taxonomy" id="1406"/>
    <lineage>
        <taxon>Bacteria</taxon>
        <taxon>Bacillati</taxon>
        <taxon>Bacillota</taxon>
        <taxon>Bacilli</taxon>
        <taxon>Bacillales</taxon>
        <taxon>Paenibacillaceae</taxon>
        <taxon>Paenibacillus</taxon>
    </lineage>
</organism>
<protein>
    <submittedName>
        <fullName evidence="1">Peptide synthetase</fullName>
    </submittedName>
</protein>
<proteinExistence type="predicted"/>